<dbReference type="Gene3D" id="3.40.30.10">
    <property type="entry name" value="Glutaredoxin"/>
    <property type="match status" value="1"/>
</dbReference>
<evidence type="ECO:0000313" key="3">
    <source>
        <dbReference type="Proteomes" id="UP001626537"/>
    </source>
</evidence>
<dbReference type="InterPro" id="IPR036249">
    <property type="entry name" value="Thioredoxin-like_sf"/>
</dbReference>
<evidence type="ECO:0000313" key="2">
    <source>
        <dbReference type="EMBL" id="WOJ92855.1"/>
    </source>
</evidence>
<evidence type="ECO:0000259" key="1">
    <source>
        <dbReference type="Pfam" id="PF01323"/>
    </source>
</evidence>
<dbReference type="Proteomes" id="UP001626537">
    <property type="component" value="Chromosome"/>
</dbReference>
<feature type="domain" description="DSBA-like thioredoxin" evidence="1">
    <location>
        <begin position="2"/>
        <end position="183"/>
    </location>
</feature>
<dbReference type="SUPFAM" id="SSF52833">
    <property type="entry name" value="Thioredoxin-like"/>
    <property type="match status" value="1"/>
</dbReference>
<dbReference type="Pfam" id="PF01323">
    <property type="entry name" value="DSBA"/>
    <property type="match status" value="1"/>
</dbReference>
<name>A0ABZ0I133_9GAMM</name>
<accession>A0ABZ0I133</accession>
<proteinExistence type="predicted"/>
<keyword evidence="3" id="KW-1185">Reference proteome</keyword>
<dbReference type="EMBL" id="CP136864">
    <property type="protein sequence ID" value="WOJ92855.1"/>
    <property type="molecule type" value="Genomic_DNA"/>
</dbReference>
<gene>
    <name evidence="2" type="ORF">R0135_13820</name>
</gene>
<dbReference type="RefSeq" id="WP_407347513.1">
    <property type="nucleotide sequence ID" value="NZ_CP136864.1"/>
</dbReference>
<sequence>MLTVYVDFKSLPSYLALKPTLALANRYGVSVDWRPFVTWERDIPQETHDAALSKRHHEVRMASQRSTDLMYAALQGMHLTYPEIATEANLALAALALLKGDKTAFVQETFDAYWQRHANLNDKSVVGSLLSATGFDLELSAASAPSVMADVQSAAQEAGVVDAPCFVIATQLFVGRQHLPWIEECLLAELSFQ</sequence>
<dbReference type="InterPro" id="IPR001853">
    <property type="entry name" value="DSBA-like_thioredoxin_dom"/>
</dbReference>
<organism evidence="2 3">
    <name type="scientific">Congregibacter variabilis</name>
    <dbReference type="NCBI Taxonomy" id="3081200"/>
    <lineage>
        <taxon>Bacteria</taxon>
        <taxon>Pseudomonadati</taxon>
        <taxon>Pseudomonadota</taxon>
        <taxon>Gammaproteobacteria</taxon>
        <taxon>Cellvibrionales</taxon>
        <taxon>Halieaceae</taxon>
        <taxon>Congregibacter</taxon>
    </lineage>
</organism>
<reference evidence="2 3" key="1">
    <citation type="submission" date="2023-10" db="EMBL/GenBank/DDBJ databases">
        <title>Two novel species belonging to the OM43/NOR5 clade.</title>
        <authorList>
            <person name="Park M."/>
        </authorList>
    </citation>
    <scope>NUCLEOTIDE SEQUENCE [LARGE SCALE GENOMIC DNA]</scope>
    <source>
        <strain evidence="2 3">IMCC43200</strain>
    </source>
</reference>
<protein>
    <submittedName>
        <fullName evidence="2">DsbA family protein</fullName>
    </submittedName>
</protein>